<evidence type="ECO:0008006" key="4">
    <source>
        <dbReference type="Google" id="ProtNLM"/>
    </source>
</evidence>
<evidence type="ECO:0000313" key="3">
    <source>
        <dbReference type="Proteomes" id="UP001321542"/>
    </source>
</evidence>
<protein>
    <recommendedName>
        <fullName evidence="4">Secreted protein</fullName>
    </recommendedName>
</protein>
<gene>
    <name evidence="2" type="ORF">SGFS_040720</name>
</gene>
<dbReference type="RefSeq" id="WP_286252074.1">
    <property type="nucleotide sequence ID" value="NZ_AP018448.1"/>
</dbReference>
<organism evidence="2 3">
    <name type="scientific">Streptomyces graminofaciens</name>
    <dbReference type="NCBI Taxonomy" id="68212"/>
    <lineage>
        <taxon>Bacteria</taxon>
        <taxon>Bacillati</taxon>
        <taxon>Actinomycetota</taxon>
        <taxon>Actinomycetes</taxon>
        <taxon>Kitasatosporales</taxon>
        <taxon>Streptomycetaceae</taxon>
        <taxon>Streptomyces</taxon>
    </lineage>
</organism>
<evidence type="ECO:0000256" key="1">
    <source>
        <dbReference type="SAM" id="SignalP"/>
    </source>
</evidence>
<dbReference type="Proteomes" id="UP001321542">
    <property type="component" value="Chromosome"/>
</dbReference>
<evidence type="ECO:0000313" key="2">
    <source>
        <dbReference type="EMBL" id="BBC32778.1"/>
    </source>
</evidence>
<keyword evidence="3" id="KW-1185">Reference proteome</keyword>
<keyword evidence="1" id="KW-0732">Signal</keyword>
<feature type="chain" id="PRO_5045547463" description="Secreted protein" evidence="1">
    <location>
        <begin position="29"/>
        <end position="188"/>
    </location>
</feature>
<reference evidence="2 3" key="1">
    <citation type="journal article" date="2010" name="ChemBioChem">
        <title>Cloning and characterization of the biosynthetic gene cluster of 16-membered macrolide antibiotic FD-891: involvement of a dual functional cytochrome P450 monooxygenase catalyzing epoxidation and hydroxylation.</title>
        <authorList>
            <person name="Kudo F."/>
            <person name="Motegi A."/>
            <person name="Mizoue K."/>
            <person name="Eguchi T."/>
        </authorList>
    </citation>
    <scope>NUCLEOTIDE SEQUENCE [LARGE SCALE GENOMIC DNA]</scope>
    <source>
        <strain evidence="2 3">A-8890</strain>
    </source>
</reference>
<name>A0ABN5VID2_9ACTN</name>
<reference evidence="2 3" key="2">
    <citation type="journal article" date="2023" name="ChemBioChem">
        <title>Acyltransferase Domain Exchange between Two Independent Type I Polyketide Synthases in the Same Producer Strain of Macrolide Antibiotics.</title>
        <authorList>
            <person name="Kudo F."/>
            <person name="Kishikawa K."/>
            <person name="Tsuboi K."/>
            <person name="Kido T."/>
            <person name="Usui T."/>
            <person name="Hashimoto J."/>
            <person name="Shin-Ya K."/>
            <person name="Miyanaga A."/>
            <person name="Eguchi T."/>
        </authorList>
    </citation>
    <scope>NUCLEOTIDE SEQUENCE [LARGE SCALE GENOMIC DNA]</scope>
    <source>
        <strain evidence="2 3">A-8890</strain>
    </source>
</reference>
<dbReference type="EMBL" id="AP018448">
    <property type="protein sequence ID" value="BBC32778.1"/>
    <property type="molecule type" value="Genomic_DNA"/>
</dbReference>
<feature type="signal peptide" evidence="1">
    <location>
        <begin position="1"/>
        <end position="28"/>
    </location>
</feature>
<sequence>MKKLIAGAMTTVAVGAMVPLLVAAPASADAQAKVCTPGSTKISWPSAAKRQILTHGVARNASAPGTVTVGLRMVARVWANVSGPAQPSAVIASLGKQTGTKLAPNKKATPGTLSATAKITPGKTIFYAGTTKASGKYEARTCNSKGTGYGTAKKGQAVSWTKLTKGAINCKTKVVNNPLASAAQAKFC</sequence>
<proteinExistence type="predicted"/>
<accession>A0ABN5VID2</accession>